<evidence type="ECO:0000256" key="7">
    <source>
        <dbReference type="ARBA" id="ARBA00022840"/>
    </source>
</evidence>
<evidence type="ECO:0000256" key="6">
    <source>
        <dbReference type="ARBA" id="ARBA00022777"/>
    </source>
</evidence>
<dbReference type="Pfam" id="PF00625">
    <property type="entry name" value="Guanylate_kin"/>
    <property type="match status" value="1"/>
</dbReference>
<name>A0A1Y2K082_9PROT</name>
<sequence>MSQSRRGFALILSAPSGAGKSTLARHLMAADDQVMLSVSTTTRGPRPGEANGVDYWFEAVESFQQAVEQGRFLEWAEVFGNYYGTSADKVLEGLQEGKIVLLDIDWQGAQQVRRNMDQSGAAGDHVSVFIAPPSKTVLHDRLAGRKTDSEEVIAKRMAAAAAEMSHWGEYDYVIINDDLEAAKAELIAIVQAERLKKSRMAPVMDAMMSDFDQ</sequence>
<feature type="binding site" evidence="9">
    <location>
        <begin position="14"/>
        <end position="21"/>
    </location>
    <ligand>
        <name>ATP</name>
        <dbReference type="ChEBI" id="CHEBI:30616"/>
    </ligand>
</feature>
<dbReference type="HAMAP" id="MF_00328">
    <property type="entry name" value="Guanylate_kinase"/>
    <property type="match status" value="1"/>
</dbReference>
<dbReference type="InterPro" id="IPR008144">
    <property type="entry name" value="Guanylate_kin-like_dom"/>
</dbReference>
<comment type="caution">
    <text evidence="11">The sequence shown here is derived from an EMBL/GenBank/DDBJ whole genome shotgun (WGS) entry which is preliminary data.</text>
</comment>
<comment type="subcellular location">
    <subcellularLocation>
        <location evidence="9">Cytoplasm</location>
    </subcellularLocation>
</comment>
<comment type="catalytic activity">
    <reaction evidence="9">
        <text>GMP + ATP = GDP + ADP</text>
        <dbReference type="Rhea" id="RHEA:20780"/>
        <dbReference type="ChEBI" id="CHEBI:30616"/>
        <dbReference type="ChEBI" id="CHEBI:58115"/>
        <dbReference type="ChEBI" id="CHEBI:58189"/>
        <dbReference type="ChEBI" id="CHEBI:456216"/>
        <dbReference type="EC" id="2.7.4.8"/>
    </reaction>
</comment>
<dbReference type="RefSeq" id="WP_085442884.1">
    <property type="nucleotide sequence ID" value="NZ_LVJN01000020.1"/>
</dbReference>
<organism evidence="11 12">
    <name type="scientific">Magnetofaba australis IT-1</name>
    <dbReference type="NCBI Taxonomy" id="1434232"/>
    <lineage>
        <taxon>Bacteria</taxon>
        <taxon>Pseudomonadati</taxon>
        <taxon>Pseudomonadota</taxon>
        <taxon>Magnetococcia</taxon>
        <taxon>Magnetococcales</taxon>
        <taxon>Magnetococcaceae</taxon>
        <taxon>Magnetofaba</taxon>
    </lineage>
</organism>
<dbReference type="InterPro" id="IPR017665">
    <property type="entry name" value="Guanylate_kinase"/>
</dbReference>
<dbReference type="SUPFAM" id="SSF52540">
    <property type="entry name" value="P-loop containing nucleoside triphosphate hydrolases"/>
    <property type="match status" value="1"/>
</dbReference>
<comment type="function">
    <text evidence="9">Essential for recycling GMP and indirectly, cGMP.</text>
</comment>
<dbReference type="EMBL" id="LVJN01000020">
    <property type="protein sequence ID" value="OSM01430.1"/>
    <property type="molecule type" value="Genomic_DNA"/>
</dbReference>
<proteinExistence type="inferred from homology"/>
<keyword evidence="9" id="KW-0963">Cytoplasm</keyword>
<evidence type="ECO:0000256" key="1">
    <source>
        <dbReference type="ARBA" id="ARBA00005790"/>
    </source>
</evidence>
<dbReference type="InterPro" id="IPR008145">
    <property type="entry name" value="GK/Ca_channel_bsu"/>
</dbReference>
<feature type="domain" description="Guanylate kinase-like" evidence="10">
    <location>
        <begin position="7"/>
        <end position="191"/>
    </location>
</feature>
<evidence type="ECO:0000256" key="3">
    <source>
        <dbReference type="ARBA" id="ARBA00016296"/>
    </source>
</evidence>
<dbReference type="SMART" id="SM00072">
    <property type="entry name" value="GuKc"/>
    <property type="match status" value="1"/>
</dbReference>
<keyword evidence="12" id="KW-1185">Reference proteome</keyword>
<dbReference type="NCBIfam" id="TIGR03263">
    <property type="entry name" value="guanyl_kin"/>
    <property type="match status" value="1"/>
</dbReference>
<keyword evidence="7 9" id="KW-0067">ATP-binding</keyword>
<accession>A0A1Y2K082</accession>
<comment type="similarity">
    <text evidence="1 9">Belongs to the guanylate kinase family.</text>
</comment>
<gene>
    <name evidence="9" type="primary">gmk</name>
    <name evidence="11" type="ORF">MAIT1_01390</name>
</gene>
<dbReference type="GO" id="GO:0005829">
    <property type="term" value="C:cytosol"/>
    <property type="evidence" value="ECO:0007669"/>
    <property type="project" value="TreeGrafter"/>
</dbReference>
<dbReference type="Gene3D" id="3.30.63.10">
    <property type="entry name" value="Guanylate Kinase phosphate binding domain"/>
    <property type="match status" value="1"/>
</dbReference>
<dbReference type="CDD" id="cd00071">
    <property type="entry name" value="GMPK"/>
    <property type="match status" value="1"/>
</dbReference>
<dbReference type="PROSITE" id="PS50052">
    <property type="entry name" value="GUANYLATE_KINASE_2"/>
    <property type="match status" value="1"/>
</dbReference>
<protein>
    <recommendedName>
        <fullName evidence="3 9">Guanylate kinase</fullName>
        <ecNumber evidence="2 9">2.7.4.8</ecNumber>
    </recommendedName>
    <alternativeName>
        <fullName evidence="8 9">GMP kinase</fullName>
    </alternativeName>
</protein>
<evidence type="ECO:0000313" key="11">
    <source>
        <dbReference type="EMBL" id="OSM01430.1"/>
    </source>
</evidence>
<dbReference type="Gene3D" id="3.40.50.300">
    <property type="entry name" value="P-loop containing nucleotide triphosphate hydrolases"/>
    <property type="match status" value="1"/>
</dbReference>
<dbReference type="Proteomes" id="UP000194003">
    <property type="component" value="Unassembled WGS sequence"/>
</dbReference>
<dbReference type="STRING" id="1434232.MAIT1_01390"/>
<dbReference type="FunFam" id="3.30.63.10:FF:000002">
    <property type="entry name" value="Guanylate kinase 1"/>
    <property type="match status" value="1"/>
</dbReference>
<evidence type="ECO:0000256" key="2">
    <source>
        <dbReference type="ARBA" id="ARBA00012961"/>
    </source>
</evidence>
<dbReference type="GO" id="GO:0005524">
    <property type="term" value="F:ATP binding"/>
    <property type="evidence" value="ECO:0007669"/>
    <property type="project" value="UniProtKB-UniRule"/>
</dbReference>
<keyword evidence="6 9" id="KW-0418">Kinase</keyword>
<evidence type="ECO:0000256" key="5">
    <source>
        <dbReference type="ARBA" id="ARBA00022741"/>
    </source>
</evidence>
<dbReference type="PANTHER" id="PTHR23117:SF13">
    <property type="entry name" value="GUANYLATE KINASE"/>
    <property type="match status" value="1"/>
</dbReference>
<keyword evidence="5 9" id="KW-0547">Nucleotide-binding</keyword>
<dbReference type="EC" id="2.7.4.8" evidence="2 9"/>
<dbReference type="InterPro" id="IPR027417">
    <property type="entry name" value="P-loop_NTPase"/>
</dbReference>
<keyword evidence="4 9" id="KW-0808">Transferase</keyword>
<reference evidence="11 12" key="1">
    <citation type="journal article" date="2016" name="BMC Genomics">
        <title>Combined genomic and structural analyses of a cultured magnetotactic bacterium reveals its niche adaptation to a dynamic environment.</title>
        <authorList>
            <person name="Araujo A.C."/>
            <person name="Morillo V."/>
            <person name="Cypriano J."/>
            <person name="Teixeira L.C."/>
            <person name="Leao P."/>
            <person name="Lyra S."/>
            <person name="Almeida L.G."/>
            <person name="Bazylinski D.A."/>
            <person name="Vasconcellos A.T."/>
            <person name="Abreu F."/>
            <person name="Lins U."/>
        </authorList>
    </citation>
    <scope>NUCLEOTIDE SEQUENCE [LARGE SCALE GENOMIC DNA]</scope>
    <source>
        <strain evidence="11 12">IT-1</strain>
    </source>
</reference>
<dbReference type="OrthoDB" id="9808150at2"/>
<evidence type="ECO:0000256" key="9">
    <source>
        <dbReference type="HAMAP-Rule" id="MF_00328"/>
    </source>
</evidence>
<evidence type="ECO:0000259" key="10">
    <source>
        <dbReference type="PROSITE" id="PS50052"/>
    </source>
</evidence>
<dbReference type="AlphaFoldDB" id="A0A1Y2K082"/>
<dbReference type="GO" id="GO:0004385">
    <property type="term" value="F:GMP kinase activity"/>
    <property type="evidence" value="ECO:0007669"/>
    <property type="project" value="UniProtKB-UniRule"/>
</dbReference>
<evidence type="ECO:0000256" key="4">
    <source>
        <dbReference type="ARBA" id="ARBA00022679"/>
    </source>
</evidence>
<evidence type="ECO:0000256" key="8">
    <source>
        <dbReference type="ARBA" id="ARBA00030128"/>
    </source>
</evidence>
<evidence type="ECO:0000313" key="12">
    <source>
        <dbReference type="Proteomes" id="UP000194003"/>
    </source>
</evidence>
<dbReference type="PANTHER" id="PTHR23117">
    <property type="entry name" value="GUANYLATE KINASE-RELATED"/>
    <property type="match status" value="1"/>
</dbReference>